<accession>A0A8K0G2F4</accession>
<dbReference type="PANTHER" id="PTHR21112">
    <property type="entry name" value="CHEMOSENSORY PROTEIN A 29A-RELATED"/>
    <property type="match status" value="1"/>
</dbReference>
<feature type="chain" id="PRO_5035440402" evidence="2">
    <location>
        <begin position="21"/>
        <end position="187"/>
    </location>
</feature>
<sequence>MLPKLFVLLLILLRIYFNDCDFFQAAGPPNFFYREFSNCAKGPTAIDFHFTARSLNITYQVLDGDLTTTIPMEDNLLVKNVVYISIEKRWIHLTNITCKFCQLLRNFLGPVRKIALTSIGLSEDTCPIPKGSYHARNVHADMRNSRIPAFPYGLMKVDTALHSVHTNEMKGCLESVLENRPLHETSK</sequence>
<dbReference type="InterPro" id="IPR036846">
    <property type="entry name" value="GM2-AP_sf"/>
</dbReference>
<comment type="caution">
    <text evidence="3">The sequence shown here is derived from an EMBL/GenBank/DDBJ whole genome shotgun (WGS) entry which is preliminary data.</text>
</comment>
<name>A0A8K0G2F4_IGNLU</name>
<dbReference type="Proteomes" id="UP000801492">
    <property type="component" value="Unassembled WGS sequence"/>
</dbReference>
<keyword evidence="4" id="KW-1185">Reference proteome</keyword>
<dbReference type="Pfam" id="PF06477">
    <property type="entry name" value="DUF1091"/>
    <property type="match status" value="1"/>
</dbReference>
<evidence type="ECO:0000256" key="2">
    <source>
        <dbReference type="SAM" id="SignalP"/>
    </source>
</evidence>
<gene>
    <name evidence="3" type="ORF">ILUMI_20290</name>
</gene>
<evidence type="ECO:0000313" key="3">
    <source>
        <dbReference type="EMBL" id="KAF2885882.1"/>
    </source>
</evidence>
<dbReference type="EMBL" id="VTPC01089265">
    <property type="protein sequence ID" value="KAF2885882.1"/>
    <property type="molecule type" value="Genomic_DNA"/>
</dbReference>
<organism evidence="3 4">
    <name type="scientific">Ignelater luminosus</name>
    <name type="common">Cucubano</name>
    <name type="synonym">Pyrophorus luminosus</name>
    <dbReference type="NCBI Taxonomy" id="2038154"/>
    <lineage>
        <taxon>Eukaryota</taxon>
        <taxon>Metazoa</taxon>
        <taxon>Ecdysozoa</taxon>
        <taxon>Arthropoda</taxon>
        <taxon>Hexapoda</taxon>
        <taxon>Insecta</taxon>
        <taxon>Pterygota</taxon>
        <taxon>Neoptera</taxon>
        <taxon>Endopterygota</taxon>
        <taxon>Coleoptera</taxon>
        <taxon>Polyphaga</taxon>
        <taxon>Elateriformia</taxon>
        <taxon>Elateroidea</taxon>
        <taxon>Elateridae</taxon>
        <taxon>Agrypninae</taxon>
        <taxon>Pyrophorini</taxon>
        <taxon>Ignelater</taxon>
    </lineage>
</organism>
<keyword evidence="1 2" id="KW-0732">Signal</keyword>
<dbReference type="Gene3D" id="2.70.220.10">
    <property type="entry name" value="Ganglioside GM2 activator"/>
    <property type="match status" value="1"/>
</dbReference>
<reference evidence="3" key="1">
    <citation type="submission" date="2019-08" db="EMBL/GenBank/DDBJ databases">
        <title>The genome of the North American firefly Photinus pyralis.</title>
        <authorList>
            <consortium name="Photinus pyralis genome working group"/>
            <person name="Fallon T.R."/>
            <person name="Sander Lower S.E."/>
            <person name="Weng J.-K."/>
        </authorList>
    </citation>
    <scope>NUCLEOTIDE SEQUENCE</scope>
    <source>
        <strain evidence="3">TRF0915ILg1</strain>
        <tissue evidence="3">Whole body</tissue>
    </source>
</reference>
<feature type="signal peptide" evidence="2">
    <location>
        <begin position="1"/>
        <end position="20"/>
    </location>
</feature>
<proteinExistence type="predicted"/>
<evidence type="ECO:0000256" key="1">
    <source>
        <dbReference type="ARBA" id="ARBA00022729"/>
    </source>
</evidence>
<dbReference type="PANTHER" id="PTHR21112:SF0">
    <property type="entry name" value="CHEMOSENSORY PROTEIN A 29A-RELATED"/>
    <property type="match status" value="1"/>
</dbReference>
<protein>
    <submittedName>
        <fullName evidence="3">Uncharacterized protein</fullName>
    </submittedName>
</protein>
<dbReference type="InterPro" id="IPR010512">
    <property type="entry name" value="DUF1091"/>
</dbReference>
<evidence type="ECO:0000313" key="4">
    <source>
        <dbReference type="Proteomes" id="UP000801492"/>
    </source>
</evidence>
<dbReference type="OrthoDB" id="6613763at2759"/>
<dbReference type="AlphaFoldDB" id="A0A8K0G2F4"/>